<dbReference type="SMART" id="SM00516">
    <property type="entry name" value="SEC14"/>
    <property type="match status" value="1"/>
</dbReference>
<name>A0A3R6ZSV1_APHAT</name>
<evidence type="ECO:0000313" key="7">
    <source>
        <dbReference type="Proteomes" id="UP000286510"/>
    </source>
</evidence>
<proteinExistence type="predicted"/>
<dbReference type="InterPro" id="IPR009011">
    <property type="entry name" value="Man6P_isomerase_rcpt-bd_dom_sf"/>
</dbReference>
<keyword evidence="1" id="KW-0732">Signal</keyword>
<evidence type="ECO:0000259" key="5">
    <source>
        <dbReference type="PROSITE" id="PS51914"/>
    </source>
</evidence>
<dbReference type="Proteomes" id="UP000286510">
    <property type="component" value="Unassembled WGS sequence"/>
</dbReference>
<dbReference type="InterPro" id="IPR051026">
    <property type="entry name" value="PI/PC_transfer"/>
</dbReference>
<accession>A0A3R6ZSV1</accession>
<dbReference type="Gene3D" id="2.70.130.10">
    <property type="entry name" value="Mannose-6-phosphate receptor binding domain"/>
    <property type="match status" value="1"/>
</dbReference>
<feature type="coiled-coil region" evidence="3">
    <location>
        <begin position="297"/>
        <end position="324"/>
    </location>
</feature>
<dbReference type="InterPro" id="IPR036865">
    <property type="entry name" value="CRAL-TRIO_dom_sf"/>
</dbReference>
<dbReference type="EMBL" id="QUTF01026715">
    <property type="protein sequence ID" value="RHY81502.1"/>
    <property type="molecule type" value="Genomic_DNA"/>
</dbReference>
<dbReference type="VEuPathDB" id="FungiDB:H257_09119"/>
<dbReference type="SUPFAM" id="SSF52087">
    <property type="entry name" value="CRAL/TRIO domain"/>
    <property type="match status" value="1"/>
</dbReference>
<evidence type="ECO:0000259" key="4">
    <source>
        <dbReference type="PROSITE" id="PS50191"/>
    </source>
</evidence>
<keyword evidence="3" id="KW-0175">Coiled coil</keyword>
<keyword evidence="2" id="KW-1015">Disulfide bond</keyword>
<protein>
    <submittedName>
        <fullName evidence="6">Uncharacterized protein</fullName>
    </submittedName>
</protein>
<dbReference type="PROSITE" id="PS51914">
    <property type="entry name" value="MRH"/>
    <property type="match status" value="1"/>
</dbReference>
<reference evidence="6 7" key="1">
    <citation type="submission" date="2018-08" db="EMBL/GenBank/DDBJ databases">
        <title>Aphanomyces genome sequencing and annotation.</title>
        <authorList>
            <person name="Minardi D."/>
            <person name="Oidtmann B."/>
            <person name="Van Der Giezen M."/>
            <person name="Studholme D.J."/>
        </authorList>
    </citation>
    <scope>NUCLEOTIDE SEQUENCE [LARGE SCALE GENOMIC DNA]</scope>
    <source>
        <strain evidence="6 7">FDL457</strain>
    </source>
</reference>
<organism evidence="6 7">
    <name type="scientific">Aphanomyces astaci</name>
    <name type="common">Crayfish plague agent</name>
    <dbReference type="NCBI Taxonomy" id="112090"/>
    <lineage>
        <taxon>Eukaryota</taxon>
        <taxon>Sar</taxon>
        <taxon>Stramenopiles</taxon>
        <taxon>Oomycota</taxon>
        <taxon>Saprolegniomycetes</taxon>
        <taxon>Saprolegniales</taxon>
        <taxon>Verrucalvaceae</taxon>
        <taxon>Aphanomyces</taxon>
    </lineage>
</organism>
<sequence length="571" mass="64019">MDESAPLDAADQPFYDAIKAAHGDDVSSEFCIRLARAFRGDKKHRMEKTLAEVKRIKDWRTQNGADGILTVPLEKASLFHQCWPSAVYGEDAAGHVINMERLVEINVDSFHAHFTVDEILRHRMKHLEHIQAELAASSKRKGKLVYKHIYIFDLAGMAWKHVAPSVMSYLKPIFDLGQVYYPESLFRMYLVNAPFVFWGTWKVISSFIDPETRQKIQIYKSAPAFVVEAQKQGLALDALPSLLGGNHPGRPVADLDPPTESVVSAVPDTAADAIKGLQAKESYVDHGAASSRVSSWKASLAEAVDHWEDAVEAAEDQLDALTHRFDSNPSLTPTDQDHRLYQQLHGHVEHAKSQLHVYTTLATASFGADDEFATLLGHCFDFEVNEKELKGGTSNTIARTYVMVYCPFVNVTQTEPGYHAWRLAQKQAQVGDKYTVQDDAKVPDIQRPILLGLWRTWLPQPKDDNVAILFPAPLYVQGVPHEAETRVTSDMRPPHQLYGQGEVCGGRDDPRRRSRRVTVEMHCASRNHIKFVEERAWCDYVLGFGTPAACTDAYIAHLENAFKSAAPHDEL</sequence>
<dbReference type="AlphaFoldDB" id="A0A3R6ZSV1"/>
<dbReference type="Pfam" id="PF00650">
    <property type="entry name" value="CRAL_TRIO"/>
    <property type="match status" value="1"/>
</dbReference>
<evidence type="ECO:0000256" key="3">
    <source>
        <dbReference type="SAM" id="Coils"/>
    </source>
</evidence>
<evidence type="ECO:0000256" key="1">
    <source>
        <dbReference type="ARBA" id="ARBA00022729"/>
    </source>
</evidence>
<gene>
    <name evidence="6" type="ORF">DYB26_008428</name>
</gene>
<dbReference type="Gene3D" id="3.40.525.10">
    <property type="entry name" value="CRAL-TRIO lipid binding domain"/>
    <property type="match status" value="1"/>
</dbReference>
<dbReference type="PANTHER" id="PTHR45657">
    <property type="entry name" value="CRAL-TRIO DOMAIN-CONTAINING PROTEIN YKL091C-RELATED"/>
    <property type="match status" value="1"/>
</dbReference>
<dbReference type="CDD" id="cd00170">
    <property type="entry name" value="SEC14"/>
    <property type="match status" value="1"/>
</dbReference>
<feature type="domain" description="CRAL-TRIO" evidence="4">
    <location>
        <begin position="75"/>
        <end position="251"/>
    </location>
</feature>
<feature type="domain" description="MRH" evidence="5">
    <location>
        <begin position="377"/>
        <end position="552"/>
    </location>
</feature>
<evidence type="ECO:0000256" key="2">
    <source>
        <dbReference type="ARBA" id="ARBA00023157"/>
    </source>
</evidence>
<dbReference type="VEuPathDB" id="FungiDB:H257_11819"/>
<evidence type="ECO:0000313" key="6">
    <source>
        <dbReference type="EMBL" id="RHY81502.1"/>
    </source>
</evidence>
<comment type="caution">
    <text evidence="6">The sequence shown here is derived from an EMBL/GenBank/DDBJ whole genome shotgun (WGS) entry which is preliminary data.</text>
</comment>
<dbReference type="InterPro" id="IPR001251">
    <property type="entry name" value="CRAL-TRIO_dom"/>
</dbReference>
<dbReference type="InterPro" id="IPR044865">
    <property type="entry name" value="MRH_dom"/>
</dbReference>
<dbReference type="PROSITE" id="PS50191">
    <property type="entry name" value="CRAL_TRIO"/>
    <property type="match status" value="1"/>
</dbReference>
<dbReference type="PANTHER" id="PTHR45657:SF1">
    <property type="entry name" value="CRAL-TRIO DOMAIN-CONTAINING PROTEIN YKL091C-RELATED"/>
    <property type="match status" value="1"/>
</dbReference>